<dbReference type="EnsemblMetazoa" id="SMAR004320-RA">
    <property type="protein sequence ID" value="SMAR004320-PA"/>
    <property type="gene ID" value="SMAR004320"/>
</dbReference>
<dbReference type="EMBL" id="JH431469">
    <property type="status" value="NOT_ANNOTATED_CDS"/>
    <property type="molecule type" value="Genomic_DNA"/>
</dbReference>
<organism evidence="2 3">
    <name type="scientific">Strigamia maritima</name>
    <name type="common">European centipede</name>
    <name type="synonym">Geophilus maritimus</name>
    <dbReference type="NCBI Taxonomy" id="126957"/>
    <lineage>
        <taxon>Eukaryota</taxon>
        <taxon>Metazoa</taxon>
        <taxon>Ecdysozoa</taxon>
        <taxon>Arthropoda</taxon>
        <taxon>Myriapoda</taxon>
        <taxon>Chilopoda</taxon>
        <taxon>Pleurostigmophora</taxon>
        <taxon>Geophilomorpha</taxon>
        <taxon>Linotaeniidae</taxon>
        <taxon>Strigamia</taxon>
    </lineage>
</organism>
<evidence type="ECO:0000313" key="2">
    <source>
        <dbReference type="EnsemblMetazoa" id="SMAR004320-PA"/>
    </source>
</evidence>
<reference evidence="3" key="1">
    <citation type="submission" date="2011-05" db="EMBL/GenBank/DDBJ databases">
        <authorList>
            <person name="Richards S.R."/>
            <person name="Qu J."/>
            <person name="Jiang H."/>
            <person name="Jhangiani S.N."/>
            <person name="Agravi P."/>
            <person name="Goodspeed R."/>
            <person name="Gross S."/>
            <person name="Mandapat C."/>
            <person name="Jackson L."/>
            <person name="Mathew T."/>
            <person name="Pu L."/>
            <person name="Thornton R."/>
            <person name="Saada N."/>
            <person name="Wilczek-Boney K.B."/>
            <person name="Lee S."/>
            <person name="Kovar C."/>
            <person name="Wu Y."/>
            <person name="Scherer S.E."/>
            <person name="Worley K.C."/>
            <person name="Muzny D.M."/>
            <person name="Gibbs R."/>
        </authorList>
    </citation>
    <scope>NUCLEOTIDE SEQUENCE</scope>
    <source>
        <strain evidence="3">Brora</strain>
    </source>
</reference>
<keyword evidence="1" id="KW-0732">Signal</keyword>
<evidence type="ECO:0000256" key="1">
    <source>
        <dbReference type="SAM" id="SignalP"/>
    </source>
</evidence>
<dbReference type="HOGENOM" id="CLU_1103954_0_0_1"/>
<evidence type="ECO:0000313" key="3">
    <source>
        <dbReference type="Proteomes" id="UP000014500"/>
    </source>
</evidence>
<proteinExistence type="predicted"/>
<feature type="signal peptide" evidence="1">
    <location>
        <begin position="1"/>
        <end position="28"/>
    </location>
</feature>
<name>T1IT76_STRMM</name>
<sequence length="252" mass="27387">MSLDPTMNKIIFLLFGACALVAFHQAQSEVHVITKYEYVTEEPTVVHEVHETHEETTDSDVIRIKLHIPGVTQILNAALTVIAKLLRTAINVVRPISPHGADALDSILNRLEDAVKNLLSVSGIGHLVKDLIGIVKDAIVGVEGIIADLGSKASGAVGTALQGLLTGFKTLLGTLHVVQPAANLASGVGGLLGYNLLRYLNEVRKFQLYKISQKNFLFKKRAEHNRVIGCPSKDITNRLTTSTNFELLNKNK</sequence>
<protein>
    <submittedName>
        <fullName evidence="2">Uncharacterized protein</fullName>
    </submittedName>
</protein>
<reference evidence="2" key="2">
    <citation type="submission" date="2015-02" db="UniProtKB">
        <authorList>
            <consortium name="EnsemblMetazoa"/>
        </authorList>
    </citation>
    <scope>IDENTIFICATION</scope>
</reference>
<accession>T1IT76</accession>
<feature type="chain" id="PRO_5004579521" evidence="1">
    <location>
        <begin position="29"/>
        <end position="252"/>
    </location>
</feature>
<dbReference type="Proteomes" id="UP000014500">
    <property type="component" value="Unassembled WGS sequence"/>
</dbReference>
<dbReference type="AlphaFoldDB" id="T1IT76"/>
<keyword evidence="3" id="KW-1185">Reference proteome</keyword>